<proteinExistence type="predicted"/>
<dbReference type="EMBL" id="ML119820">
    <property type="protein sequence ID" value="RPA73450.1"/>
    <property type="molecule type" value="Genomic_DNA"/>
</dbReference>
<protein>
    <submittedName>
        <fullName evidence="1">Uncharacterized protein</fullName>
    </submittedName>
</protein>
<name>A0A3N4HNQ7_ASCIM</name>
<sequence length="235" mass="26684">MQGHAKLVSQMAKHFHRMILAREEEDWTEFKWIHLAVTLFQPSHWVAGGEWRPASPDHDPDFNTTELRQVLSIVLTIRSRVLACLGADVLGLDLFNHTAELHWLDARLLGVLWEVNIVFFTEFFHTIDGVVKAPSNEAWPGQPQGERLSQDFRLMVASALATDATGEEVQRFAKGMNEVASLSGIRRSFEFVAVRVDKDGAVMFRDGTWVNYEGAKGCWAMFLEGDLERLARMSR</sequence>
<dbReference type="AlphaFoldDB" id="A0A3N4HNQ7"/>
<evidence type="ECO:0000313" key="2">
    <source>
        <dbReference type="Proteomes" id="UP000275078"/>
    </source>
</evidence>
<organism evidence="1 2">
    <name type="scientific">Ascobolus immersus RN42</name>
    <dbReference type="NCBI Taxonomy" id="1160509"/>
    <lineage>
        <taxon>Eukaryota</taxon>
        <taxon>Fungi</taxon>
        <taxon>Dikarya</taxon>
        <taxon>Ascomycota</taxon>
        <taxon>Pezizomycotina</taxon>
        <taxon>Pezizomycetes</taxon>
        <taxon>Pezizales</taxon>
        <taxon>Ascobolaceae</taxon>
        <taxon>Ascobolus</taxon>
    </lineage>
</organism>
<evidence type="ECO:0000313" key="1">
    <source>
        <dbReference type="EMBL" id="RPA73450.1"/>
    </source>
</evidence>
<accession>A0A3N4HNQ7</accession>
<keyword evidence="2" id="KW-1185">Reference proteome</keyword>
<dbReference type="Proteomes" id="UP000275078">
    <property type="component" value="Unassembled WGS sequence"/>
</dbReference>
<gene>
    <name evidence="1" type="ORF">BJ508DRAFT_334036</name>
</gene>
<reference evidence="1 2" key="1">
    <citation type="journal article" date="2018" name="Nat. Ecol. Evol.">
        <title>Pezizomycetes genomes reveal the molecular basis of ectomycorrhizal truffle lifestyle.</title>
        <authorList>
            <person name="Murat C."/>
            <person name="Payen T."/>
            <person name="Noel B."/>
            <person name="Kuo A."/>
            <person name="Morin E."/>
            <person name="Chen J."/>
            <person name="Kohler A."/>
            <person name="Krizsan K."/>
            <person name="Balestrini R."/>
            <person name="Da Silva C."/>
            <person name="Montanini B."/>
            <person name="Hainaut M."/>
            <person name="Levati E."/>
            <person name="Barry K.W."/>
            <person name="Belfiori B."/>
            <person name="Cichocki N."/>
            <person name="Clum A."/>
            <person name="Dockter R.B."/>
            <person name="Fauchery L."/>
            <person name="Guy J."/>
            <person name="Iotti M."/>
            <person name="Le Tacon F."/>
            <person name="Lindquist E.A."/>
            <person name="Lipzen A."/>
            <person name="Malagnac F."/>
            <person name="Mello A."/>
            <person name="Molinier V."/>
            <person name="Miyauchi S."/>
            <person name="Poulain J."/>
            <person name="Riccioni C."/>
            <person name="Rubini A."/>
            <person name="Sitrit Y."/>
            <person name="Splivallo R."/>
            <person name="Traeger S."/>
            <person name="Wang M."/>
            <person name="Zifcakova L."/>
            <person name="Wipf D."/>
            <person name="Zambonelli A."/>
            <person name="Paolocci F."/>
            <person name="Nowrousian M."/>
            <person name="Ottonello S."/>
            <person name="Baldrian P."/>
            <person name="Spatafora J.W."/>
            <person name="Henrissat B."/>
            <person name="Nagy L.G."/>
            <person name="Aury J.M."/>
            <person name="Wincker P."/>
            <person name="Grigoriev I.V."/>
            <person name="Bonfante P."/>
            <person name="Martin F.M."/>
        </authorList>
    </citation>
    <scope>NUCLEOTIDE SEQUENCE [LARGE SCALE GENOMIC DNA]</scope>
    <source>
        <strain evidence="1 2">RN42</strain>
    </source>
</reference>